<reference evidence="1 2" key="1">
    <citation type="submission" date="2023-03" db="EMBL/GenBank/DDBJ databases">
        <title>Draft genome sequence of Streptomyces sp. RB6PN23 isolated from peat swamp forest in Thailand.</title>
        <authorList>
            <person name="Klaysubun C."/>
            <person name="Duangmal K."/>
        </authorList>
    </citation>
    <scope>NUCLEOTIDE SEQUENCE [LARGE SCALE GENOMIC DNA]</scope>
    <source>
        <strain evidence="1 2">RB6PN23</strain>
    </source>
</reference>
<organism evidence="1 2">
    <name type="scientific">Streptomyces silvisoli</name>
    <dbReference type="NCBI Taxonomy" id="3034235"/>
    <lineage>
        <taxon>Bacteria</taxon>
        <taxon>Bacillati</taxon>
        <taxon>Actinomycetota</taxon>
        <taxon>Actinomycetes</taxon>
        <taxon>Kitasatosporales</taxon>
        <taxon>Streptomycetaceae</taxon>
        <taxon>Streptomyces</taxon>
    </lineage>
</organism>
<keyword evidence="2" id="KW-1185">Reference proteome</keyword>
<evidence type="ECO:0000313" key="2">
    <source>
        <dbReference type="Proteomes" id="UP001216579"/>
    </source>
</evidence>
<name>A0ABT5ZLN1_9ACTN</name>
<evidence type="ECO:0000313" key="1">
    <source>
        <dbReference type="EMBL" id="MDF3290735.1"/>
    </source>
</evidence>
<dbReference type="EMBL" id="JARJBC010000009">
    <property type="protein sequence ID" value="MDF3290735.1"/>
    <property type="molecule type" value="Genomic_DNA"/>
</dbReference>
<sequence>MQEIADDRGTRPRSFKIEESEWNLFLWLQRRRRTNASAALRGFVSRSVADAIASGELPVKESA</sequence>
<gene>
    <name evidence="1" type="ORF">P3G67_16085</name>
</gene>
<dbReference type="Proteomes" id="UP001216579">
    <property type="component" value="Unassembled WGS sequence"/>
</dbReference>
<comment type="caution">
    <text evidence="1">The sequence shown here is derived from an EMBL/GenBank/DDBJ whole genome shotgun (WGS) entry which is preliminary data.</text>
</comment>
<dbReference type="RefSeq" id="WP_276094117.1">
    <property type="nucleotide sequence ID" value="NZ_JARJBC010000009.1"/>
</dbReference>
<proteinExistence type="predicted"/>
<protein>
    <submittedName>
        <fullName evidence="1">Uncharacterized protein</fullName>
    </submittedName>
</protein>
<accession>A0ABT5ZLN1</accession>